<dbReference type="STRING" id="1088721.JI59_16685"/>
<feature type="region of interest" description="Disordered" evidence="1">
    <location>
        <begin position="88"/>
        <end position="110"/>
    </location>
</feature>
<dbReference type="PATRIC" id="fig|1088721.3.peg.679"/>
<evidence type="ECO:0000256" key="1">
    <source>
        <dbReference type="SAM" id="MobiDB-lite"/>
    </source>
</evidence>
<dbReference type="AlphaFoldDB" id="G6E8L6"/>
<gene>
    <name evidence="2" type="ORF">NSU_0687</name>
</gene>
<dbReference type="EMBL" id="AGFM01000009">
    <property type="protein sequence ID" value="EHJ62090.1"/>
    <property type="molecule type" value="Genomic_DNA"/>
</dbReference>
<accession>G6E8L6</accession>
<organism evidence="2 3">
    <name type="scientific">Novosphingobium pentaromativorans US6-1</name>
    <dbReference type="NCBI Taxonomy" id="1088721"/>
    <lineage>
        <taxon>Bacteria</taxon>
        <taxon>Pseudomonadati</taxon>
        <taxon>Pseudomonadota</taxon>
        <taxon>Alphaproteobacteria</taxon>
        <taxon>Sphingomonadales</taxon>
        <taxon>Sphingomonadaceae</taxon>
        <taxon>Novosphingobium</taxon>
    </lineage>
</organism>
<dbReference type="eggNOG" id="ENOG5031BNP">
    <property type="taxonomic scope" value="Bacteria"/>
</dbReference>
<proteinExistence type="predicted"/>
<dbReference type="KEGG" id="npn:JI59_16685"/>
<evidence type="ECO:0000313" key="2">
    <source>
        <dbReference type="EMBL" id="EHJ62090.1"/>
    </source>
</evidence>
<sequence>MSGPTQVRGQPLVALLALAGGWIGGRALTWEPPVLIQEAVASETLHRPASAAKDGQFRFDRSIGPQSLPGGGRPRAESHPLRLAAVSAPGAASPGRGQVARSIPEPIRGAPTWSPGNWDLADLAADRMASMHGSGLLLGEAGQHMPGAGLAVQPEPPSAVGSSVTSGRGAITGKIKAVADPQSPQETGPKRWSGDAWALLRSSGDTALAAGALPATYGASQAGAVLRYRIAPSSDHRPTAYLRSTSTLGAVRQTSAALGLSARPVPSVPIVGALEGRLTDDIGRRRFQPVAMAVTELQPFELAMGMRAEAYGQAGYVGGKFATAFADGQLRADRALLSVGRYDARLGLGLWGGVQKGAGRLDFGPSATVSAPLGRGAFGRLAFDWRFRFLGNANPGSGPAVTLSAGF</sequence>
<evidence type="ECO:0000313" key="3">
    <source>
        <dbReference type="Proteomes" id="UP000004030"/>
    </source>
</evidence>
<reference evidence="2 3" key="1">
    <citation type="journal article" date="2012" name="J. Bacteriol.">
        <title>Genome sequence of benzo(a)pyrene-degrading bacterium Novosphingobium pentaromativorans US6-1.</title>
        <authorList>
            <person name="Luo Y.R."/>
            <person name="Kang S.G."/>
            <person name="Kim S.J."/>
            <person name="Kim M.R."/>
            <person name="Li N."/>
            <person name="Lee J.H."/>
            <person name="Kwon K.K."/>
        </authorList>
    </citation>
    <scope>NUCLEOTIDE SEQUENCE [LARGE SCALE GENOMIC DNA]</scope>
    <source>
        <strain evidence="2 3">US6-1</strain>
    </source>
</reference>
<keyword evidence="3" id="KW-1185">Reference proteome</keyword>
<protein>
    <submittedName>
        <fullName evidence="2">Uncharacterized protein</fullName>
    </submittedName>
</protein>
<name>G6E8L6_9SPHN</name>
<comment type="caution">
    <text evidence="2">The sequence shown here is derived from an EMBL/GenBank/DDBJ whole genome shotgun (WGS) entry which is preliminary data.</text>
</comment>
<dbReference type="RefSeq" id="WP_007011603.1">
    <property type="nucleotide sequence ID" value="NZ_AGFM01000009.1"/>
</dbReference>
<dbReference type="Proteomes" id="UP000004030">
    <property type="component" value="Unassembled WGS sequence"/>
</dbReference>
<dbReference type="OrthoDB" id="7427399at2"/>